<feature type="domain" description="THIF-type NAD/FAD binding fold" evidence="1">
    <location>
        <begin position="11"/>
        <end position="241"/>
    </location>
</feature>
<dbReference type="InterPro" id="IPR000594">
    <property type="entry name" value="ThiF_NAD_FAD-bd"/>
</dbReference>
<evidence type="ECO:0000259" key="1">
    <source>
        <dbReference type="Pfam" id="PF00899"/>
    </source>
</evidence>
<dbReference type="InterPro" id="IPR035985">
    <property type="entry name" value="Ubiquitin-activating_enz"/>
</dbReference>
<dbReference type="InterPro" id="IPR045886">
    <property type="entry name" value="ThiF/MoeB/HesA"/>
</dbReference>
<dbReference type="Gene3D" id="3.40.50.720">
    <property type="entry name" value="NAD(P)-binding Rossmann-like Domain"/>
    <property type="match status" value="1"/>
</dbReference>
<dbReference type="PANTHER" id="PTHR10953">
    <property type="entry name" value="UBIQUITIN-ACTIVATING ENZYME E1"/>
    <property type="match status" value="1"/>
</dbReference>
<dbReference type="Proteomes" id="UP000306229">
    <property type="component" value="Chromosome"/>
</dbReference>
<sequence>MNPLSKQLFVRQTTLTEIGESGQQKLQQTSVLIVGCGGLGNSVATSLAGSGIGTIHLVDFDTVDITNLHRQLFFTTEDVDKPKVAILGSYLRKIAPFTEVFEHHLVINKKNVFELLATVDYVLDCTDSLPTKYLLNDVCVLKNKPFIYGSLYKFDGYVANFNIPQKTGDFSANLRDAFPEISKDAIPNCSEIGTLNTIVGIIGLLQANEVIKIVCGIGTPLIDELLIYNSMENSQYKMKLKRAFDKERISKLFEQESYFDANCETQDVSLLITSNELKQILNSKIKNEVQIISVIEDISTSLPFKVDAKIPLSAFDDIVSHVDQSLDLLDQPTFIFICQKGISSYTATQKIKEKYPNLKMLSLKGGISNY</sequence>
<dbReference type="EMBL" id="CP040749">
    <property type="protein sequence ID" value="QCX37029.1"/>
    <property type="molecule type" value="Genomic_DNA"/>
</dbReference>
<proteinExistence type="predicted"/>
<dbReference type="CDD" id="cd00757">
    <property type="entry name" value="ThiF_MoeB_HesA_family"/>
    <property type="match status" value="1"/>
</dbReference>
<evidence type="ECO:0000313" key="3">
    <source>
        <dbReference type="Proteomes" id="UP000306229"/>
    </source>
</evidence>
<dbReference type="RefSeq" id="WP_138947988.1">
    <property type="nucleotide sequence ID" value="NZ_CP040749.1"/>
</dbReference>
<accession>A0A5B7TKE0</accession>
<evidence type="ECO:0000313" key="2">
    <source>
        <dbReference type="EMBL" id="QCX37029.1"/>
    </source>
</evidence>
<dbReference type="KEGG" id="fbe:FF125_00730"/>
<dbReference type="GO" id="GO:0016779">
    <property type="term" value="F:nucleotidyltransferase activity"/>
    <property type="evidence" value="ECO:0007669"/>
    <property type="project" value="TreeGrafter"/>
</dbReference>
<keyword evidence="3" id="KW-1185">Reference proteome</keyword>
<name>A0A5B7TKE0_9FLAO</name>
<organism evidence="2 3">
    <name type="scientific">Aureibaculum algae</name>
    <dbReference type="NCBI Taxonomy" id="2584122"/>
    <lineage>
        <taxon>Bacteria</taxon>
        <taxon>Pseudomonadati</taxon>
        <taxon>Bacteroidota</taxon>
        <taxon>Flavobacteriia</taxon>
        <taxon>Flavobacteriales</taxon>
        <taxon>Flavobacteriaceae</taxon>
        <taxon>Aureibaculum</taxon>
    </lineage>
</organism>
<dbReference type="AlphaFoldDB" id="A0A5B7TKE0"/>
<dbReference type="SUPFAM" id="SSF69572">
    <property type="entry name" value="Activating enzymes of the ubiquitin-like proteins"/>
    <property type="match status" value="1"/>
</dbReference>
<dbReference type="PANTHER" id="PTHR10953:SF102">
    <property type="entry name" value="ADENYLYLTRANSFERASE AND SULFURTRANSFERASE MOCS3"/>
    <property type="match status" value="1"/>
</dbReference>
<dbReference type="OrthoDB" id="9804286at2"/>
<reference evidence="2 3" key="1">
    <citation type="submission" date="2019-05" db="EMBL/GenBank/DDBJ databases">
        <title>Algicella ahnfeltiae gen. nov., sp. nov., a novel marine bacterium of the family Flavobacteriaceae isolated from a red alga.</title>
        <authorList>
            <person name="Nedashkovskaya O.I."/>
            <person name="Kukhlevskiy A.D."/>
            <person name="Kim S.-G."/>
            <person name="Zhukova N.V."/>
            <person name="Mikhailov V.V."/>
        </authorList>
    </citation>
    <scope>NUCLEOTIDE SEQUENCE [LARGE SCALE GENOMIC DNA]</scope>
    <source>
        <strain evidence="2 3">10Alg115</strain>
    </source>
</reference>
<dbReference type="GO" id="GO:0008641">
    <property type="term" value="F:ubiquitin-like modifier activating enzyme activity"/>
    <property type="evidence" value="ECO:0007669"/>
    <property type="project" value="InterPro"/>
</dbReference>
<gene>
    <name evidence="2" type="ORF">FF125_00730</name>
</gene>
<dbReference type="GO" id="GO:0004792">
    <property type="term" value="F:thiosulfate-cyanide sulfurtransferase activity"/>
    <property type="evidence" value="ECO:0007669"/>
    <property type="project" value="TreeGrafter"/>
</dbReference>
<protein>
    <submittedName>
        <fullName evidence="2">HesA/MoeB/ThiF family protein</fullName>
    </submittedName>
</protein>
<dbReference type="Pfam" id="PF00899">
    <property type="entry name" value="ThiF"/>
    <property type="match status" value="1"/>
</dbReference>
<dbReference type="GO" id="GO:0005737">
    <property type="term" value="C:cytoplasm"/>
    <property type="evidence" value="ECO:0007669"/>
    <property type="project" value="TreeGrafter"/>
</dbReference>